<proteinExistence type="predicted"/>
<dbReference type="Proteomes" id="UP001314903">
    <property type="component" value="Unassembled WGS sequence"/>
</dbReference>
<evidence type="ECO:0000313" key="1">
    <source>
        <dbReference type="EMBL" id="MBP2026904.1"/>
    </source>
</evidence>
<name>A0ABS4KGK3_9FIRM</name>
<evidence type="ECO:0000313" key="2">
    <source>
        <dbReference type="Proteomes" id="UP001314903"/>
    </source>
</evidence>
<protein>
    <submittedName>
        <fullName evidence="1">Uncharacterized protein</fullName>
    </submittedName>
</protein>
<dbReference type="EMBL" id="JAGGLI010000005">
    <property type="protein sequence ID" value="MBP2026904.1"/>
    <property type="molecule type" value="Genomic_DNA"/>
</dbReference>
<sequence length="249" mass="27907">MKRKNKIIEKMKFFFLIVLFLSLVGGVLGLSVTVFLNQQKTFEEIKLQQEAKAEEAKKIEEEKKSSESLSVNEVKNTESMNSSFSSLSDISYVNDSNSSNFKIGEDISPGVYMLSPIGNSVGYYRVSATSSPVMLEILDNDVFSEITYVKLNDGEYLNLISSELISFEDINPIKLNLESVLNGRFLVGKDIEPGEYSLSPSINYGYVEITNSLRPLPEDVVKKSYFNEPLRVVLADGQFIKVSAAYLQK</sequence>
<organism evidence="1 2">
    <name type="scientific">Acetoanaerobium pronyense</name>
    <dbReference type="NCBI Taxonomy" id="1482736"/>
    <lineage>
        <taxon>Bacteria</taxon>
        <taxon>Bacillati</taxon>
        <taxon>Bacillota</taxon>
        <taxon>Clostridia</taxon>
        <taxon>Peptostreptococcales</taxon>
        <taxon>Filifactoraceae</taxon>
        <taxon>Acetoanaerobium</taxon>
    </lineage>
</organism>
<comment type="caution">
    <text evidence="1">The sequence shown here is derived from an EMBL/GenBank/DDBJ whole genome shotgun (WGS) entry which is preliminary data.</text>
</comment>
<reference evidence="1 2" key="1">
    <citation type="submission" date="2021-03" db="EMBL/GenBank/DDBJ databases">
        <title>Genomic Encyclopedia of Type Strains, Phase IV (KMG-IV): sequencing the most valuable type-strain genomes for metagenomic binning, comparative biology and taxonomic classification.</title>
        <authorList>
            <person name="Goeker M."/>
        </authorList>
    </citation>
    <scope>NUCLEOTIDE SEQUENCE [LARGE SCALE GENOMIC DNA]</scope>
    <source>
        <strain evidence="1 2">DSM 27512</strain>
    </source>
</reference>
<dbReference type="RefSeq" id="WP_209659374.1">
    <property type="nucleotide sequence ID" value="NZ_JAGGLI010000005.1"/>
</dbReference>
<accession>A0ABS4KGK3</accession>
<keyword evidence="2" id="KW-1185">Reference proteome</keyword>
<gene>
    <name evidence="1" type="ORF">J2Z35_000696</name>
</gene>